<gene>
    <name evidence="1" type="ORF">F6X38_12795</name>
</gene>
<protein>
    <submittedName>
        <fullName evidence="1">Uncharacterized protein</fullName>
    </submittedName>
</protein>
<dbReference type="EMBL" id="VZDO01000009">
    <property type="protein sequence ID" value="KAB0679689.1"/>
    <property type="molecule type" value="Genomic_DNA"/>
</dbReference>
<sequence length="157" mass="17254">MTGATAILESRRDALALRRYTRERAAGRTAAEWVTYDDRLRAWTLAGSEAEATTSGRPWRRTRQPGEPWCAVLGRDLTVARDDALQAVFVTLADDDLSAWRRLFVAADRAPERCLSDWRACGRCLLAAVSGEPVEGSETLAGRFAVRGMGKRSLAGI</sequence>
<comment type="caution">
    <text evidence="1">The sequence shown here is derived from an EMBL/GenBank/DDBJ whole genome shotgun (WGS) entry which is preliminary data.</text>
</comment>
<evidence type="ECO:0000313" key="2">
    <source>
        <dbReference type="Proteomes" id="UP000432089"/>
    </source>
</evidence>
<keyword evidence="2" id="KW-1185">Reference proteome</keyword>
<organism evidence="1 2">
    <name type="scientific">Plantimonas leprariae</name>
    <dbReference type="NCBI Taxonomy" id="2615207"/>
    <lineage>
        <taxon>Bacteria</taxon>
        <taxon>Pseudomonadati</taxon>
        <taxon>Pseudomonadota</taxon>
        <taxon>Alphaproteobacteria</taxon>
        <taxon>Hyphomicrobiales</taxon>
        <taxon>Aurantimonadaceae</taxon>
        <taxon>Plantimonas</taxon>
    </lineage>
</organism>
<dbReference type="RefSeq" id="WP_150970211.1">
    <property type="nucleotide sequence ID" value="NZ_VZDO01000009.1"/>
</dbReference>
<dbReference type="Proteomes" id="UP000432089">
    <property type="component" value="Unassembled WGS sequence"/>
</dbReference>
<dbReference type="AlphaFoldDB" id="A0A7V7PP23"/>
<accession>A0A7V7PP23</accession>
<proteinExistence type="predicted"/>
<reference evidence="1 2" key="1">
    <citation type="submission" date="2019-09" db="EMBL/GenBank/DDBJ databases">
        <title>YIM 132180 draft genome.</title>
        <authorList>
            <person name="Zhang K."/>
        </authorList>
    </citation>
    <scope>NUCLEOTIDE SEQUENCE [LARGE SCALE GENOMIC DNA]</scope>
    <source>
        <strain evidence="1 2">YIM 132180</strain>
    </source>
</reference>
<evidence type="ECO:0000313" key="1">
    <source>
        <dbReference type="EMBL" id="KAB0679689.1"/>
    </source>
</evidence>
<name>A0A7V7PP23_9HYPH</name>